<gene>
    <name evidence="1" type="ORF">Scep_011883</name>
</gene>
<reference evidence="1 2" key="1">
    <citation type="submission" date="2024-01" db="EMBL/GenBank/DDBJ databases">
        <title>Genome assemblies of Stephania.</title>
        <authorList>
            <person name="Yang L."/>
        </authorList>
    </citation>
    <scope>NUCLEOTIDE SEQUENCE [LARGE SCALE GENOMIC DNA]</scope>
    <source>
        <strain evidence="1">JXDWG</strain>
        <tissue evidence="1">Leaf</tissue>
    </source>
</reference>
<dbReference type="AlphaFoldDB" id="A0AAP0P8V0"/>
<comment type="caution">
    <text evidence="1">The sequence shown here is derived from an EMBL/GenBank/DDBJ whole genome shotgun (WGS) entry which is preliminary data.</text>
</comment>
<dbReference type="EMBL" id="JBBNAG010000005">
    <property type="protein sequence ID" value="KAK9132355.1"/>
    <property type="molecule type" value="Genomic_DNA"/>
</dbReference>
<organism evidence="1 2">
    <name type="scientific">Stephania cephalantha</name>
    <dbReference type="NCBI Taxonomy" id="152367"/>
    <lineage>
        <taxon>Eukaryota</taxon>
        <taxon>Viridiplantae</taxon>
        <taxon>Streptophyta</taxon>
        <taxon>Embryophyta</taxon>
        <taxon>Tracheophyta</taxon>
        <taxon>Spermatophyta</taxon>
        <taxon>Magnoliopsida</taxon>
        <taxon>Ranunculales</taxon>
        <taxon>Menispermaceae</taxon>
        <taxon>Menispermoideae</taxon>
        <taxon>Cissampelideae</taxon>
        <taxon>Stephania</taxon>
    </lineage>
</organism>
<proteinExistence type="predicted"/>
<name>A0AAP0P8V0_9MAGN</name>
<sequence>MTDLAIDRVSKGDLRGRDEFLLLLNGGALVDGRECVMMMTMADLLLSTALSNRLLSPTAFADLLADDAPYLPHRRITHSRDPPLPVKAFL</sequence>
<accession>A0AAP0P8V0</accession>
<protein>
    <submittedName>
        <fullName evidence="1">Uncharacterized protein</fullName>
    </submittedName>
</protein>
<dbReference type="Proteomes" id="UP001419268">
    <property type="component" value="Unassembled WGS sequence"/>
</dbReference>
<evidence type="ECO:0000313" key="1">
    <source>
        <dbReference type="EMBL" id="KAK9132355.1"/>
    </source>
</evidence>
<evidence type="ECO:0000313" key="2">
    <source>
        <dbReference type="Proteomes" id="UP001419268"/>
    </source>
</evidence>
<keyword evidence="2" id="KW-1185">Reference proteome</keyword>